<protein>
    <recommendedName>
        <fullName evidence="3">TIGR03790 family protein</fullName>
    </recommendedName>
</protein>
<evidence type="ECO:0000256" key="1">
    <source>
        <dbReference type="SAM" id="MobiDB-lite"/>
    </source>
</evidence>
<accession>A0A381VCZ2</accession>
<gene>
    <name evidence="2" type="ORF">METZ01_LOCUS91093</name>
</gene>
<feature type="region of interest" description="Disordered" evidence="1">
    <location>
        <begin position="438"/>
        <end position="462"/>
    </location>
</feature>
<name>A0A381VCZ2_9ZZZZ</name>
<dbReference type="InterPro" id="IPR022265">
    <property type="entry name" value="CHP03790"/>
</dbReference>
<sequence length="462" mass="50180">MAQCAALGQGKSVAVLFNSKLPESEAVAQHYAKLRGVPAGHIIGLPLSDGHTISRREFTTKLEQPLAAELAKRKLLDGKTASIRYLVLCWGVPIRVDKDDALNEEGRSQAAAPLRRNEASVDSELAMLPQLGQLRKRYGIVTNPAFQQTDAKQISPANGVLMAARLDGPSAELAKRLVDRAIAAEANGLWGRAYIDLRGISAGQFKVGDDRFRKVAEIMRRSGFATVVDEKPETLPVGFPASHIAFYAGWYGINVEGVFAESTVEFMPGAIAYHLHSFNGSMIRDAHARWIGPFINKGVTATFGTVYEPYLELTPDQPLFFSRLIQSGFTFGEAGYAATRALSWQTVFVGDPLYRPFGKSPEQVKAELVQQKSPMLEWFHLLSVNQGLASGAPPKAAIEYLQQLPETKGSAVLLEKLGELLGASGQAEAALEAYSAALESSTSPKQRQRLTTGQAKQQNQAQ</sequence>
<evidence type="ECO:0008006" key="3">
    <source>
        <dbReference type="Google" id="ProtNLM"/>
    </source>
</evidence>
<reference evidence="2" key="1">
    <citation type="submission" date="2018-05" db="EMBL/GenBank/DDBJ databases">
        <authorList>
            <person name="Lanie J.A."/>
            <person name="Ng W.-L."/>
            <person name="Kazmierczak K.M."/>
            <person name="Andrzejewski T.M."/>
            <person name="Davidsen T.M."/>
            <person name="Wayne K.J."/>
            <person name="Tettelin H."/>
            <person name="Glass J.I."/>
            <person name="Rusch D."/>
            <person name="Podicherti R."/>
            <person name="Tsui H.-C.T."/>
            <person name="Winkler M.E."/>
        </authorList>
    </citation>
    <scope>NUCLEOTIDE SEQUENCE</scope>
</reference>
<evidence type="ECO:0000313" key="2">
    <source>
        <dbReference type="EMBL" id="SVA38239.1"/>
    </source>
</evidence>
<dbReference type="EMBL" id="UINC01008502">
    <property type="protein sequence ID" value="SVA38239.1"/>
    <property type="molecule type" value="Genomic_DNA"/>
</dbReference>
<dbReference type="AlphaFoldDB" id="A0A381VCZ2"/>
<feature type="compositionally biased region" description="Polar residues" evidence="1">
    <location>
        <begin position="442"/>
        <end position="462"/>
    </location>
</feature>
<proteinExistence type="predicted"/>
<dbReference type="NCBIfam" id="TIGR03790">
    <property type="entry name" value="TIGR03790 family protein"/>
    <property type="match status" value="1"/>
</dbReference>
<organism evidence="2">
    <name type="scientific">marine metagenome</name>
    <dbReference type="NCBI Taxonomy" id="408172"/>
    <lineage>
        <taxon>unclassified sequences</taxon>
        <taxon>metagenomes</taxon>
        <taxon>ecological metagenomes</taxon>
    </lineage>
</organism>